<dbReference type="PRINTS" id="PR00298">
    <property type="entry name" value="CHAPERONIN60"/>
</dbReference>
<dbReference type="Proteomes" id="UP000694383">
    <property type="component" value="Unplaced"/>
</dbReference>
<evidence type="ECO:0000256" key="11">
    <source>
        <dbReference type="ARBA" id="ARBA00030005"/>
    </source>
</evidence>
<dbReference type="Gene3D" id="3.30.260.10">
    <property type="entry name" value="TCP-1-like chaperonin intermediate domain"/>
    <property type="match status" value="1"/>
</dbReference>
<evidence type="ECO:0000256" key="4">
    <source>
        <dbReference type="ARBA" id="ARBA00019981"/>
    </source>
</evidence>
<keyword evidence="7" id="KW-0809">Transit peptide</keyword>
<evidence type="ECO:0000256" key="12">
    <source>
        <dbReference type="ARBA" id="ARBA00031799"/>
    </source>
</evidence>
<evidence type="ECO:0000313" key="16">
    <source>
        <dbReference type="Proteomes" id="UP000694383"/>
    </source>
</evidence>
<keyword evidence="16" id="KW-1185">Reference proteome</keyword>
<evidence type="ECO:0000256" key="7">
    <source>
        <dbReference type="ARBA" id="ARBA00022946"/>
    </source>
</evidence>
<dbReference type="Ensembl" id="ENSOSIT00000008333.1">
    <property type="protein sequence ID" value="ENSOSIP00000007802.1"/>
    <property type="gene ID" value="ENSOSIG00000005122.1"/>
</dbReference>
<evidence type="ECO:0000256" key="3">
    <source>
        <dbReference type="ARBA" id="ARBA00012198"/>
    </source>
</evidence>
<dbReference type="InterPro" id="IPR018370">
    <property type="entry name" value="Chaperonin_Cpn60_CS"/>
</dbReference>
<dbReference type="InterPro" id="IPR001844">
    <property type="entry name" value="Cpn60/GroEL"/>
</dbReference>
<evidence type="ECO:0000256" key="9">
    <source>
        <dbReference type="ARBA" id="ARBA00023186"/>
    </source>
</evidence>
<evidence type="ECO:0000313" key="15">
    <source>
        <dbReference type="Ensembl" id="ENSOSIP00000007802.1"/>
    </source>
</evidence>
<dbReference type="FunFam" id="3.30.260.10:FF:000019">
    <property type="entry name" value="60 kDa heat shock mitochondrial"/>
    <property type="match status" value="1"/>
</dbReference>
<dbReference type="InterPro" id="IPR027409">
    <property type="entry name" value="GroEL-like_apical_dom_sf"/>
</dbReference>
<comment type="similarity">
    <text evidence="2 14">Belongs to the chaperonin (HSP60) family.</text>
</comment>
<comment type="subcellular location">
    <subcellularLocation>
        <location evidence="1">Mitochondrion matrix</location>
    </subcellularLocation>
</comment>
<name>A0A8C7X531_9TELE</name>
<accession>A0A8C7X531</accession>
<dbReference type="GO" id="GO:0005759">
    <property type="term" value="C:mitochondrial matrix"/>
    <property type="evidence" value="ECO:0007669"/>
    <property type="project" value="UniProtKB-SubCell"/>
</dbReference>
<dbReference type="EC" id="5.6.1.7" evidence="3"/>
<evidence type="ECO:0000256" key="6">
    <source>
        <dbReference type="ARBA" id="ARBA00022840"/>
    </source>
</evidence>
<comment type="function">
    <text evidence="13">Chaperonin implicated in mitochondrial protein import and macromolecular assembly. Together with Hsp10, facilitates the correct folding of imported proteins. May also prevent misfolding and promote the refolding and proper assembly of unfolded polypeptides generated under stress conditions in the mitochondrial matrix. The functional units of these chaperonins consist of heptameric rings of the large subunit Hsp60, which function as a back-to-back double ring. In a cyclic reaction, Hsp60 ring complexes bind one unfolded substrate protein per ring, followed by the binding of ATP and association with 2 heptameric rings of the co-chaperonin Hsp10. This leads to sequestration of the substrate protein in the inner cavity of Hsp60 where, for a certain period of time, it can fold undisturbed by other cell components. Synchronous hydrolysis of ATP in all Hsp60 subunits results in the dissociation of the chaperonin rings and the release of ADP and the folded substrate protein.</text>
</comment>
<dbReference type="FunFam" id="3.50.7.10:FF:000001">
    <property type="entry name" value="60 kDa chaperonin"/>
    <property type="match status" value="1"/>
</dbReference>
<dbReference type="NCBIfam" id="NF009489">
    <property type="entry name" value="PRK12851.1"/>
    <property type="match status" value="1"/>
</dbReference>
<dbReference type="GO" id="GO:0140662">
    <property type="term" value="F:ATP-dependent protein folding chaperone"/>
    <property type="evidence" value="ECO:0007669"/>
    <property type="project" value="InterPro"/>
</dbReference>
<dbReference type="InterPro" id="IPR027413">
    <property type="entry name" value="GROEL-like_equatorial_sf"/>
</dbReference>
<keyword evidence="8" id="KW-0496">Mitochondrion</keyword>
<dbReference type="InterPro" id="IPR002423">
    <property type="entry name" value="Cpn60/GroEL/TCP-1"/>
</dbReference>
<keyword evidence="6" id="KW-0067">ATP-binding</keyword>
<keyword evidence="9" id="KW-0143">Chaperone</keyword>
<organism evidence="15 16">
    <name type="scientific">Oryzias sinensis</name>
    <name type="common">Chinese medaka</name>
    <dbReference type="NCBI Taxonomy" id="183150"/>
    <lineage>
        <taxon>Eukaryota</taxon>
        <taxon>Metazoa</taxon>
        <taxon>Chordata</taxon>
        <taxon>Craniata</taxon>
        <taxon>Vertebrata</taxon>
        <taxon>Euteleostomi</taxon>
        <taxon>Actinopterygii</taxon>
        <taxon>Neopterygii</taxon>
        <taxon>Teleostei</taxon>
        <taxon>Neoteleostei</taxon>
        <taxon>Acanthomorphata</taxon>
        <taxon>Ovalentaria</taxon>
        <taxon>Atherinomorphae</taxon>
        <taxon>Beloniformes</taxon>
        <taxon>Adrianichthyidae</taxon>
        <taxon>Oryziinae</taxon>
        <taxon>Oryzias</taxon>
    </lineage>
</organism>
<dbReference type="GO" id="GO:0005524">
    <property type="term" value="F:ATP binding"/>
    <property type="evidence" value="ECO:0007669"/>
    <property type="project" value="UniProtKB-KW"/>
</dbReference>
<keyword evidence="5" id="KW-0547">Nucleotide-binding</keyword>
<sequence length="539" mass="57565">MFRLATVMRQVRPVSRALAPHLTRAYAKDVKFGADARALMLQGVDLLADAVAVTMGPKGRTVIIEQSWGSPKVTKDGVTVAKSIDLKDKYKNIGARLVQDVANNTNEEAGDGTTTATVLARAIAKEGFDNISKGANPVEIRRGVMMAVEAVIGELQRLSKPVTTPEEIAQVATISANGDTEIGNIISNAMKKVGRKGVITVKDGKTLQDELEIIEGMKFDRGYISPYFINTAKGQKCEFQDAYLLLSEKKISSVQSIVPALEIANQHRKPLVIVAEDVDGEALSTLVLNRLKVGLQVVAVKAPGFGDNRKNQLKDMAVATGGTVFGDEALGLALEDIQAHDFGKVGEVQITKDDTLLLRGGGNPADVEKRAAEIAEQLESTTSDYEKEKLNERLAKLSDGVAVLKVGGTSDVEVNEKKDRVTDALNATRAAVEEGIVPGGGCALLRCIPFLDTLKAANSDQKIGVDIIRRSLRIPAMTIAKNAGVDGSLVVERILQGGAELGYDAMQGEYVNMVEKGIIDPTKVPKSVHLGVGGRGQSY</sequence>
<dbReference type="NCBIfam" id="NF009488">
    <property type="entry name" value="PRK12850.1"/>
    <property type="match status" value="1"/>
</dbReference>
<dbReference type="PROSITE" id="PS00296">
    <property type="entry name" value="CHAPERONINS_CPN60"/>
    <property type="match status" value="1"/>
</dbReference>
<evidence type="ECO:0000256" key="10">
    <source>
        <dbReference type="ARBA" id="ARBA00029756"/>
    </source>
</evidence>
<proteinExistence type="inferred from homology"/>
<evidence type="ECO:0000256" key="13">
    <source>
        <dbReference type="ARBA" id="ARBA00037436"/>
    </source>
</evidence>
<reference evidence="15" key="2">
    <citation type="submission" date="2025-09" db="UniProtKB">
        <authorList>
            <consortium name="Ensembl"/>
        </authorList>
    </citation>
    <scope>IDENTIFICATION</scope>
</reference>
<dbReference type="SUPFAM" id="SSF52029">
    <property type="entry name" value="GroEL apical domain-like"/>
    <property type="match status" value="1"/>
</dbReference>
<dbReference type="Gene3D" id="3.50.7.10">
    <property type="entry name" value="GroEL"/>
    <property type="match status" value="1"/>
</dbReference>
<dbReference type="InterPro" id="IPR027410">
    <property type="entry name" value="TCP-1-like_intermed_sf"/>
</dbReference>
<dbReference type="FunFam" id="3.30.260.10:FF:000018">
    <property type="entry name" value="Heat shock protein 60"/>
    <property type="match status" value="1"/>
</dbReference>
<dbReference type="SUPFAM" id="SSF48592">
    <property type="entry name" value="GroEL equatorial domain-like"/>
    <property type="match status" value="1"/>
</dbReference>
<dbReference type="AlphaFoldDB" id="A0A8C7X531"/>
<dbReference type="CDD" id="cd03344">
    <property type="entry name" value="GroEL"/>
    <property type="match status" value="1"/>
</dbReference>
<dbReference type="GeneTree" id="ENSGT00390000005727"/>
<dbReference type="GO" id="GO:0042026">
    <property type="term" value="P:protein refolding"/>
    <property type="evidence" value="ECO:0007669"/>
    <property type="project" value="InterPro"/>
</dbReference>
<dbReference type="PANTHER" id="PTHR45633">
    <property type="entry name" value="60 KDA HEAT SHOCK PROTEIN, MITOCHONDRIAL"/>
    <property type="match status" value="1"/>
</dbReference>
<dbReference type="NCBIfam" id="NF000592">
    <property type="entry name" value="PRK00013.1"/>
    <property type="match status" value="1"/>
</dbReference>
<dbReference type="Gene3D" id="1.10.560.10">
    <property type="entry name" value="GroEL-like equatorial domain"/>
    <property type="match status" value="1"/>
</dbReference>
<dbReference type="NCBIfam" id="TIGR02348">
    <property type="entry name" value="GroEL"/>
    <property type="match status" value="1"/>
</dbReference>
<dbReference type="Pfam" id="PF00118">
    <property type="entry name" value="Cpn60_TCP1"/>
    <property type="match status" value="1"/>
</dbReference>
<evidence type="ECO:0000256" key="1">
    <source>
        <dbReference type="ARBA" id="ARBA00004305"/>
    </source>
</evidence>
<reference evidence="15" key="1">
    <citation type="submission" date="2025-08" db="UniProtKB">
        <authorList>
            <consortium name="Ensembl"/>
        </authorList>
    </citation>
    <scope>IDENTIFICATION</scope>
</reference>
<evidence type="ECO:0000256" key="2">
    <source>
        <dbReference type="ARBA" id="ARBA00006607"/>
    </source>
</evidence>
<evidence type="ECO:0000256" key="14">
    <source>
        <dbReference type="RuleBase" id="RU000418"/>
    </source>
</evidence>
<evidence type="ECO:0000256" key="8">
    <source>
        <dbReference type="ARBA" id="ARBA00023128"/>
    </source>
</evidence>
<dbReference type="SUPFAM" id="SSF54849">
    <property type="entry name" value="GroEL-intermediate domain like"/>
    <property type="match status" value="1"/>
</dbReference>
<dbReference type="FunFam" id="1.10.560.10:FF:000032">
    <property type="entry name" value="HSPD1 isoform 4"/>
    <property type="match status" value="1"/>
</dbReference>
<dbReference type="NCBIfam" id="NF009487">
    <property type="entry name" value="PRK12849.1"/>
    <property type="match status" value="1"/>
</dbReference>
<protein>
    <recommendedName>
        <fullName evidence="4">60 kDa heat shock protein, mitochondrial</fullName>
        <ecNumber evidence="3">5.6.1.7</ecNumber>
    </recommendedName>
    <alternativeName>
        <fullName evidence="10">60 kDa chaperonin</fullName>
    </alternativeName>
    <alternativeName>
        <fullName evidence="12">Chaperonin 60</fullName>
    </alternativeName>
    <alternativeName>
        <fullName evidence="11">Heat shock protein 60</fullName>
    </alternativeName>
</protein>
<evidence type="ECO:0000256" key="5">
    <source>
        <dbReference type="ARBA" id="ARBA00022741"/>
    </source>
</evidence>